<dbReference type="PROSITE" id="PS50297">
    <property type="entry name" value="ANK_REP_REGION"/>
    <property type="match status" value="4"/>
</dbReference>
<comment type="catalytic activity">
    <reaction evidence="1">
        <text>S-ubiquitinyl-[E2 ubiquitin-conjugating enzyme]-L-cysteine + [acceptor protein]-L-lysine = [E2 ubiquitin-conjugating enzyme]-L-cysteine + N(6)-ubiquitinyl-[acceptor protein]-L-lysine.</text>
        <dbReference type="EC" id="2.3.2.27"/>
    </reaction>
</comment>
<dbReference type="Proteomes" id="UP000663760">
    <property type="component" value="Chromosome 3"/>
</dbReference>
<feature type="repeat" description="ANK" evidence="11">
    <location>
        <begin position="158"/>
        <end position="190"/>
    </location>
</feature>
<dbReference type="SUPFAM" id="SSF57850">
    <property type="entry name" value="RING/U-box"/>
    <property type="match status" value="1"/>
</dbReference>
<evidence type="ECO:0000256" key="7">
    <source>
        <dbReference type="ARBA" id="ARBA00022771"/>
    </source>
</evidence>
<evidence type="ECO:0000256" key="4">
    <source>
        <dbReference type="ARBA" id="ARBA00022679"/>
    </source>
</evidence>
<accession>A0A7I8K5C2</accession>
<dbReference type="Pfam" id="PF00023">
    <property type="entry name" value="Ank"/>
    <property type="match status" value="1"/>
</dbReference>
<evidence type="ECO:0000256" key="5">
    <source>
        <dbReference type="ARBA" id="ARBA00022723"/>
    </source>
</evidence>
<reference evidence="15" key="1">
    <citation type="submission" date="2020-02" db="EMBL/GenBank/DDBJ databases">
        <authorList>
            <person name="Scholz U."/>
            <person name="Mascher M."/>
            <person name="Fiebig A."/>
        </authorList>
    </citation>
    <scope>NUCLEOTIDE SEQUENCE</scope>
</reference>
<keyword evidence="5" id="KW-0479">Metal-binding</keyword>
<proteinExistence type="predicted"/>
<keyword evidence="7 12" id="KW-0863">Zinc-finger</keyword>
<feature type="domain" description="RING-type" evidence="14">
    <location>
        <begin position="323"/>
        <end position="373"/>
    </location>
</feature>
<keyword evidence="10 11" id="KW-0040">ANK repeat</keyword>
<evidence type="ECO:0000259" key="14">
    <source>
        <dbReference type="PROSITE" id="PS50089"/>
    </source>
</evidence>
<evidence type="ECO:0000256" key="8">
    <source>
        <dbReference type="ARBA" id="ARBA00022786"/>
    </source>
</evidence>
<dbReference type="OrthoDB" id="194358at2759"/>
<keyword evidence="8" id="KW-0833">Ubl conjugation pathway</keyword>
<keyword evidence="6" id="KW-0677">Repeat</keyword>
<dbReference type="PANTHER" id="PTHR24178:SF45">
    <property type="entry name" value="SOCS BOX DOMAIN-CONTAINING PROTEIN"/>
    <property type="match status" value="1"/>
</dbReference>
<feature type="repeat" description="ANK" evidence="11">
    <location>
        <begin position="46"/>
        <end position="78"/>
    </location>
</feature>
<dbReference type="Pfam" id="PF12796">
    <property type="entry name" value="Ank_2"/>
    <property type="match status" value="2"/>
</dbReference>
<keyword evidence="9" id="KW-0862">Zinc</keyword>
<dbReference type="InterPro" id="IPR036770">
    <property type="entry name" value="Ankyrin_rpt-contain_sf"/>
</dbReference>
<dbReference type="AlphaFoldDB" id="A0A7I8K5C2"/>
<organism evidence="15 16">
    <name type="scientific">Spirodela intermedia</name>
    <name type="common">Intermediate duckweed</name>
    <dbReference type="NCBI Taxonomy" id="51605"/>
    <lineage>
        <taxon>Eukaryota</taxon>
        <taxon>Viridiplantae</taxon>
        <taxon>Streptophyta</taxon>
        <taxon>Embryophyta</taxon>
        <taxon>Tracheophyta</taxon>
        <taxon>Spermatophyta</taxon>
        <taxon>Magnoliopsida</taxon>
        <taxon>Liliopsida</taxon>
        <taxon>Araceae</taxon>
        <taxon>Lemnoideae</taxon>
        <taxon>Spirodela</taxon>
    </lineage>
</organism>
<evidence type="ECO:0000256" key="12">
    <source>
        <dbReference type="PROSITE-ProRule" id="PRU00175"/>
    </source>
</evidence>
<name>A0A7I8K5C2_SPIIN</name>
<feature type="repeat" description="ANK" evidence="11">
    <location>
        <begin position="195"/>
        <end position="227"/>
    </location>
</feature>
<dbReference type="GO" id="GO:0008270">
    <property type="term" value="F:zinc ion binding"/>
    <property type="evidence" value="ECO:0007669"/>
    <property type="project" value="UniProtKB-KW"/>
</dbReference>
<dbReference type="PANTHER" id="PTHR24178">
    <property type="entry name" value="MOLTING PROTEIN MLT-4"/>
    <property type="match status" value="1"/>
</dbReference>
<evidence type="ECO:0000256" key="13">
    <source>
        <dbReference type="SAM" id="MobiDB-lite"/>
    </source>
</evidence>
<feature type="region of interest" description="Disordered" evidence="13">
    <location>
        <begin position="383"/>
        <end position="425"/>
    </location>
</feature>
<dbReference type="SUPFAM" id="SSF48403">
    <property type="entry name" value="Ankyrin repeat"/>
    <property type="match status" value="1"/>
</dbReference>
<dbReference type="PROSITE" id="PS50089">
    <property type="entry name" value="ZF_RING_2"/>
    <property type="match status" value="1"/>
</dbReference>
<dbReference type="Pfam" id="PF24921">
    <property type="entry name" value="RING_XB3-XBAT31"/>
    <property type="match status" value="1"/>
</dbReference>
<evidence type="ECO:0000313" key="15">
    <source>
        <dbReference type="EMBL" id="CAA7392764.1"/>
    </source>
</evidence>
<gene>
    <name evidence="15" type="ORF">SI8410_03003616</name>
</gene>
<keyword evidence="16" id="KW-1185">Reference proteome</keyword>
<dbReference type="InterPro" id="IPR001841">
    <property type="entry name" value="Znf_RING"/>
</dbReference>
<dbReference type="Gene3D" id="1.25.40.20">
    <property type="entry name" value="Ankyrin repeat-containing domain"/>
    <property type="match status" value="3"/>
</dbReference>
<protein>
    <recommendedName>
        <fullName evidence="3">RING-type E3 ubiquitin transferase</fullName>
        <ecNumber evidence="3">2.3.2.27</ecNumber>
    </recommendedName>
</protein>
<dbReference type="EC" id="2.3.2.27" evidence="3"/>
<keyword evidence="4" id="KW-0808">Transferase</keyword>
<dbReference type="Gene3D" id="3.30.40.10">
    <property type="entry name" value="Zinc/RING finger domain, C3HC4 (zinc finger)"/>
    <property type="match status" value="1"/>
</dbReference>
<dbReference type="InterPro" id="IPR013083">
    <property type="entry name" value="Znf_RING/FYVE/PHD"/>
</dbReference>
<dbReference type="InterPro" id="IPR002110">
    <property type="entry name" value="Ankyrin_rpt"/>
</dbReference>
<evidence type="ECO:0000313" key="16">
    <source>
        <dbReference type="Proteomes" id="UP000663760"/>
    </source>
</evidence>
<feature type="region of interest" description="Disordered" evidence="13">
    <location>
        <begin position="294"/>
        <end position="313"/>
    </location>
</feature>
<evidence type="ECO:0000256" key="6">
    <source>
        <dbReference type="ARBA" id="ARBA00022737"/>
    </source>
</evidence>
<evidence type="ECO:0000256" key="2">
    <source>
        <dbReference type="ARBA" id="ARBA00004906"/>
    </source>
</evidence>
<evidence type="ECO:0000256" key="3">
    <source>
        <dbReference type="ARBA" id="ARBA00012483"/>
    </source>
</evidence>
<sequence length="425" mass="45004">MGQGLSYARTSQELEFFTDLAAGDLPAVAAHLEIEPALLRRTTVYDGFSALHIAAAHGRMEVLRMLLDRSVHPDSLNRHRQTPLMLAAMNGKICCVEELLQAGANILTFDSLKGRTCLHYAAYHGHADCLEAILSAAKSTPISVSWGFARLVNVRDGDGATPLHLAARRRRPECVHLLLESGALVCATTGDSCFAGSTPLHAAARGGSLDCVRELLSWGADRLQRDASGRMPYLVALKRHHRACAAVLNPSTAEPLVWPSPLKLVSELPPDAKALLERALVEANMEREKTILRLSVRSSPPPPAHSGDWVEEDESEEGGSELCSICFSQPCTITIGDCGHQMCARCTLALCCHSKPGPAAAPSSPVPVCPFCRGGINQLAVAAPGGSATAGDGDRRKLPRGGSSSLEGPPSAVGSGEKVAGGRER</sequence>
<dbReference type="PROSITE" id="PS50088">
    <property type="entry name" value="ANK_REPEAT"/>
    <property type="match status" value="4"/>
</dbReference>
<evidence type="ECO:0000256" key="9">
    <source>
        <dbReference type="ARBA" id="ARBA00022833"/>
    </source>
</evidence>
<evidence type="ECO:0000256" key="11">
    <source>
        <dbReference type="PROSITE-ProRule" id="PRU00023"/>
    </source>
</evidence>
<dbReference type="GO" id="GO:0061630">
    <property type="term" value="F:ubiquitin protein ligase activity"/>
    <property type="evidence" value="ECO:0007669"/>
    <property type="project" value="UniProtKB-EC"/>
</dbReference>
<evidence type="ECO:0000256" key="10">
    <source>
        <dbReference type="ARBA" id="ARBA00023043"/>
    </source>
</evidence>
<comment type="pathway">
    <text evidence="2">Protein modification; protein ubiquitination.</text>
</comment>
<feature type="repeat" description="ANK" evidence="11">
    <location>
        <begin position="79"/>
        <end position="111"/>
    </location>
</feature>
<dbReference type="InterPro" id="IPR056760">
    <property type="entry name" value="RING_XB3-like"/>
</dbReference>
<dbReference type="SMART" id="SM00248">
    <property type="entry name" value="ANK"/>
    <property type="match status" value="5"/>
</dbReference>
<dbReference type="EMBL" id="LR746266">
    <property type="protein sequence ID" value="CAA7392764.1"/>
    <property type="molecule type" value="Genomic_DNA"/>
</dbReference>
<evidence type="ECO:0000256" key="1">
    <source>
        <dbReference type="ARBA" id="ARBA00000900"/>
    </source>
</evidence>